<accession>A0A241XL90</accession>
<reference evidence="1 2" key="1">
    <citation type="submission" date="2017-05" db="EMBL/GenBank/DDBJ databases">
        <authorList>
            <person name="Song R."/>
            <person name="Chenine A.L."/>
            <person name="Ruprecht R.M."/>
        </authorList>
    </citation>
    <scope>NUCLEOTIDE SEQUENCE [LARGE SCALE GENOMIC DNA]</scope>
    <source>
        <strain evidence="1 2">S567_C10_BS</strain>
    </source>
</reference>
<dbReference type="EMBL" id="NFFZ01000016">
    <property type="protein sequence ID" value="OTI57596.1"/>
    <property type="molecule type" value="Genomic_DNA"/>
</dbReference>
<proteinExistence type="predicted"/>
<dbReference type="RefSeq" id="WP_023464613.1">
    <property type="nucleotide sequence ID" value="NZ_CAADLW010000829.1"/>
</dbReference>
<dbReference type="Gene3D" id="1.10.3230.30">
    <property type="entry name" value="Phage gp6-like head-tail connector protein"/>
    <property type="match status" value="1"/>
</dbReference>
<dbReference type="Proteomes" id="UP000194857">
    <property type="component" value="Unassembled WGS sequence"/>
</dbReference>
<comment type="caution">
    <text evidence="1">The sequence shown here is derived from an EMBL/GenBank/DDBJ whole genome shotgun (WGS) entry which is preliminary data.</text>
</comment>
<protein>
    <submittedName>
        <fullName evidence="1">Uncharacterized protein</fullName>
    </submittedName>
</protein>
<name>A0A241XL90_PSEAI</name>
<dbReference type="AlphaFoldDB" id="A0A241XL90"/>
<gene>
    <name evidence="1" type="ORF">CAZ10_25555</name>
</gene>
<evidence type="ECO:0000313" key="1">
    <source>
        <dbReference type="EMBL" id="OTI57596.1"/>
    </source>
</evidence>
<sequence>MSLIPLDTAKSFLDVIHDWDDAKLQLLLDGAEDEACQFMWRQSLDGLCNCEESSEAVSSEPGLPPSVVIGVLLLLQASYQAAPDEIATLRKAAEVKLMPYRCGMGV</sequence>
<organism evidence="1 2">
    <name type="scientific">Pseudomonas aeruginosa</name>
    <dbReference type="NCBI Taxonomy" id="287"/>
    <lineage>
        <taxon>Bacteria</taxon>
        <taxon>Pseudomonadati</taxon>
        <taxon>Pseudomonadota</taxon>
        <taxon>Gammaproteobacteria</taxon>
        <taxon>Pseudomonadales</taxon>
        <taxon>Pseudomonadaceae</taxon>
        <taxon>Pseudomonas</taxon>
    </lineage>
</organism>
<dbReference type="CDD" id="cd08054">
    <property type="entry name" value="gp6"/>
    <property type="match status" value="1"/>
</dbReference>
<evidence type="ECO:0000313" key="2">
    <source>
        <dbReference type="Proteomes" id="UP000194857"/>
    </source>
</evidence>